<dbReference type="PANTHER" id="PTHR31044:SF60">
    <property type="entry name" value="PLASMODESMATA CALLOSE-BINDING PROTEIN 4"/>
    <property type="match status" value="1"/>
</dbReference>
<keyword evidence="7" id="KW-1185">Reference proteome</keyword>
<dbReference type="AlphaFoldDB" id="A0A2I0JAR7"/>
<proteinExistence type="predicted"/>
<dbReference type="Proteomes" id="UP000233551">
    <property type="component" value="Unassembled WGS sequence"/>
</dbReference>
<dbReference type="GO" id="GO:0098552">
    <property type="term" value="C:side of membrane"/>
    <property type="evidence" value="ECO:0007669"/>
    <property type="project" value="UniProtKB-KW"/>
</dbReference>
<evidence type="ECO:0000256" key="2">
    <source>
        <dbReference type="ARBA" id="ARBA00022622"/>
    </source>
</evidence>
<dbReference type="STRING" id="22663.A0A2I0JAR7"/>
<reference evidence="6 7" key="1">
    <citation type="submission" date="2017-11" db="EMBL/GenBank/DDBJ databases">
        <title>De-novo sequencing of pomegranate (Punica granatum L.) genome.</title>
        <authorList>
            <person name="Akparov Z."/>
            <person name="Amiraslanov A."/>
            <person name="Hajiyeva S."/>
            <person name="Abbasov M."/>
            <person name="Kaur K."/>
            <person name="Hamwieh A."/>
            <person name="Solovyev V."/>
            <person name="Salamov A."/>
            <person name="Braich B."/>
            <person name="Kosarev P."/>
            <person name="Mahmoud A."/>
            <person name="Hajiyev E."/>
            <person name="Babayeva S."/>
            <person name="Izzatullayeva V."/>
            <person name="Mammadov A."/>
            <person name="Mammadov A."/>
            <person name="Sharifova S."/>
            <person name="Ojaghi J."/>
            <person name="Eynullazada K."/>
            <person name="Bayramov B."/>
            <person name="Abdulazimova A."/>
            <person name="Shahmuradov I."/>
        </authorList>
    </citation>
    <scope>NUCLEOTIDE SEQUENCE [LARGE SCALE GENOMIC DNA]</scope>
    <source>
        <strain evidence="7">cv. AG2017</strain>
        <tissue evidence="6">Leaf</tissue>
    </source>
</reference>
<evidence type="ECO:0000256" key="4">
    <source>
        <dbReference type="SAM" id="SignalP"/>
    </source>
</evidence>
<name>A0A2I0JAR7_PUNGR</name>
<keyword evidence="3 4" id="KW-0732">Signal</keyword>
<dbReference type="PANTHER" id="PTHR31044">
    <property type="entry name" value="BETA-1,3 GLUCANASE"/>
    <property type="match status" value="1"/>
</dbReference>
<feature type="chain" id="PRO_5014197278" description="X8 domain-containing protein" evidence="4">
    <location>
        <begin position="20"/>
        <end position="74"/>
    </location>
</feature>
<dbReference type="GO" id="GO:0009506">
    <property type="term" value="C:plasmodesma"/>
    <property type="evidence" value="ECO:0007669"/>
    <property type="project" value="UniProtKB-ARBA"/>
</dbReference>
<keyword evidence="2" id="KW-0336">GPI-anchor</keyword>
<dbReference type="EMBL" id="PGOL01001861">
    <property type="protein sequence ID" value="PKI53347.1"/>
    <property type="molecule type" value="Genomic_DNA"/>
</dbReference>
<dbReference type="InterPro" id="IPR012946">
    <property type="entry name" value="X8"/>
</dbReference>
<sequence length="74" mass="7810">MALLLLSLLLLALTGLSLGATYCVMFKQGLSDQVLMRTPGYACRAGAECSPICPNGACCQPNTIKNHCDYAVNS</sequence>
<evidence type="ECO:0000313" key="7">
    <source>
        <dbReference type="Proteomes" id="UP000233551"/>
    </source>
</evidence>
<feature type="signal peptide" evidence="4">
    <location>
        <begin position="1"/>
        <end position="19"/>
    </location>
</feature>
<keyword evidence="2" id="KW-0449">Lipoprotein</keyword>
<dbReference type="Pfam" id="PF07983">
    <property type="entry name" value="X8"/>
    <property type="match status" value="1"/>
</dbReference>
<evidence type="ECO:0000313" key="6">
    <source>
        <dbReference type="EMBL" id="PKI53347.1"/>
    </source>
</evidence>
<evidence type="ECO:0000256" key="1">
    <source>
        <dbReference type="ARBA" id="ARBA00004609"/>
    </source>
</evidence>
<feature type="domain" description="X8" evidence="5">
    <location>
        <begin position="22"/>
        <end position="74"/>
    </location>
</feature>
<keyword evidence="2" id="KW-0325">Glycoprotein</keyword>
<keyword evidence="2" id="KW-0472">Membrane</keyword>
<accession>A0A2I0JAR7</accession>
<protein>
    <recommendedName>
        <fullName evidence="5">X8 domain-containing protein</fullName>
    </recommendedName>
</protein>
<gene>
    <name evidence="6" type="ORF">CRG98_026284</name>
</gene>
<evidence type="ECO:0000256" key="3">
    <source>
        <dbReference type="ARBA" id="ARBA00022729"/>
    </source>
</evidence>
<dbReference type="InterPro" id="IPR044788">
    <property type="entry name" value="X8_dom_prot"/>
</dbReference>
<dbReference type="GO" id="GO:0005886">
    <property type="term" value="C:plasma membrane"/>
    <property type="evidence" value="ECO:0007669"/>
    <property type="project" value="UniProtKB-SubCell"/>
</dbReference>
<evidence type="ECO:0000259" key="5">
    <source>
        <dbReference type="Pfam" id="PF07983"/>
    </source>
</evidence>
<organism evidence="6 7">
    <name type="scientific">Punica granatum</name>
    <name type="common">Pomegranate</name>
    <dbReference type="NCBI Taxonomy" id="22663"/>
    <lineage>
        <taxon>Eukaryota</taxon>
        <taxon>Viridiplantae</taxon>
        <taxon>Streptophyta</taxon>
        <taxon>Embryophyta</taxon>
        <taxon>Tracheophyta</taxon>
        <taxon>Spermatophyta</taxon>
        <taxon>Magnoliopsida</taxon>
        <taxon>eudicotyledons</taxon>
        <taxon>Gunneridae</taxon>
        <taxon>Pentapetalae</taxon>
        <taxon>rosids</taxon>
        <taxon>malvids</taxon>
        <taxon>Myrtales</taxon>
        <taxon>Lythraceae</taxon>
        <taxon>Punica</taxon>
    </lineage>
</organism>
<comment type="caution">
    <text evidence="6">The sequence shown here is derived from an EMBL/GenBank/DDBJ whole genome shotgun (WGS) entry which is preliminary data.</text>
</comment>
<comment type="subcellular location">
    <subcellularLocation>
        <location evidence="1">Cell membrane</location>
        <topology evidence="1">Lipid-anchor</topology>
        <topology evidence="1">GPI-anchor</topology>
    </subcellularLocation>
</comment>